<dbReference type="EMBL" id="JAWDJW010001901">
    <property type="protein sequence ID" value="KAK3078429.1"/>
    <property type="molecule type" value="Genomic_DNA"/>
</dbReference>
<evidence type="ECO:0000313" key="2">
    <source>
        <dbReference type="Proteomes" id="UP001186974"/>
    </source>
</evidence>
<accession>A0ACC3DPG9</accession>
<gene>
    <name evidence="1" type="ORF">LTS18_007535</name>
</gene>
<proteinExistence type="predicted"/>
<name>A0ACC3DPG9_9PEZI</name>
<evidence type="ECO:0000313" key="1">
    <source>
        <dbReference type="EMBL" id="KAK3078429.1"/>
    </source>
</evidence>
<comment type="caution">
    <text evidence="1">The sequence shown here is derived from an EMBL/GenBank/DDBJ whole genome shotgun (WGS) entry which is preliminary data.</text>
</comment>
<sequence>MDVETSSRSFSDAEAPASLSTPGWSLSSNSISSLSPPSYSPTDNPASTLSSTSYAETLSSNTAQADEQLLTSGSGSKSLTQDITVFSILTYSPTVNIVNWISTSSISAELPAESLSISSGLETASGMATSSEALTASLPNLEPTSSVSDSSRTYSETASESIDRPTSTATIPAFGAFGAAVEDSIIVTQPTDTSTITPTALVSSNRAESISDDRIGGMSSSSLADGSGPSTVSYYEFPSGTSSAVLLESSSPLESSSAPIDSSGIPIQNSSSAMESSSDSLSSTQTEPLSLATNSGAFEMGISSALVVFVTLETSFIPGVTSSLDTSSIMETLSAAETFSTFSMSLSAMSSDTPLEGSTLLDPGSSTWLLDSSSSLLEEISLLVESSITSSYSTATLSTASISGTIE</sequence>
<protein>
    <submittedName>
        <fullName evidence="1">Uncharacterized protein</fullName>
    </submittedName>
</protein>
<dbReference type="Proteomes" id="UP001186974">
    <property type="component" value="Unassembled WGS sequence"/>
</dbReference>
<reference evidence="1" key="1">
    <citation type="submission" date="2024-09" db="EMBL/GenBank/DDBJ databases">
        <title>Black Yeasts Isolated from many extreme environments.</title>
        <authorList>
            <person name="Coleine C."/>
            <person name="Stajich J.E."/>
            <person name="Selbmann L."/>
        </authorList>
    </citation>
    <scope>NUCLEOTIDE SEQUENCE</scope>
    <source>
        <strain evidence="1">CCFEE 5737</strain>
    </source>
</reference>
<keyword evidence="2" id="KW-1185">Reference proteome</keyword>
<organism evidence="1 2">
    <name type="scientific">Coniosporium uncinatum</name>
    <dbReference type="NCBI Taxonomy" id="93489"/>
    <lineage>
        <taxon>Eukaryota</taxon>
        <taxon>Fungi</taxon>
        <taxon>Dikarya</taxon>
        <taxon>Ascomycota</taxon>
        <taxon>Pezizomycotina</taxon>
        <taxon>Dothideomycetes</taxon>
        <taxon>Dothideomycetes incertae sedis</taxon>
        <taxon>Coniosporium</taxon>
    </lineage>
</organism>